<dbReference type="EMBL" id="CP134880">
    <property type="protein sequence ID" value="WNM28131.1"/>
    <property type="molecule type" value="Genomic_DNA"/>
</dbReference>
<keyword evidence="1" id="KW-0472">Membrane</keyword>
<organism evidence="2">
    <name type="scientific">Demequina capsici</name>
    <dbReference type="NCBI Taxonomy" id="3075620"/>
    <lineage>
        <taxon>Bacteria</taxon>
        <taxon>Bacillati</taxon>
        <taxon>Actinomycetota</taxon>
        <taxon>Actinomycetes</taxon>
        <taxon>Micrococcales</taxon>
        <taxon>Demequinaceae</taxon>
        <taxon>Demequina</taxon>
    </lineage>
</organism>
<feature type="transmembrane region" description="Helical" evidence="1">
    <location>
        <begin position="132"/>
        <end position="151"/>
    </location>
</feature>
<feature type="transmembrane region" description="Helical" evidence="1">
    <location>
        <begin position="234"/>
        <end position="252"/>
    </location>
</feature>
<dbReference type="AlphaFoldDB" id="A0AA96FC59"/>
<dbReference type="Proteomes" id="UP001303408">
    <property type="component" value="Chromosome"/>
</dbReference>
<feature type="transmembrane region" description="Helical" evidence="1">
    <location>
        <begin position="331"/>
        <end position="353"/>
    </location>
</feature>
<dbReference type="RefSeq" id="WP_313544437.1">
    <property type="nucleotide sequence ID" value="NZ_CP134880.1"/>
</dbReference>
<sequence length="550" mass="57774">MVATILSLRWRTTVQSLRRDWWRLLVVIAGAVWSLSLLPSLVWAERALEMQFPSVRTDALVICGAVLMLGWLLVPLLVTGLDDTLDPARFASFGVDARRIMPGLAVAAFLTVPAMFTMVAMLLLAVSWRDDWPALAVALAGAMLTVAMMILSGRVAVMWAARLLTGRRSRMIAAAAGAAGLAMITPAAFALMRQGLETVLDYDVPTLISALGVTPLGAGLAAPELAAQGRWSQAAWHLALVLGWCLLLLGAWRDSVARALVTPPSRSAGVARRDDRVLGAEEAATVRLARHDSRQGRASALVRGAARLRSGPIVRAVRSRALTYWMSDPRYLAAGIGALVGPVVMFGVLLPAIGTPRWTVFLMPVAAATSIAWGRHNDVAYDSTALWLDVVSGRLGRHVMRGRVEALLAWAVPVVVAASVAAAWVAHRWDLAIGLTAASLGVLGTTLGISAVLSVWMPYRAPQPGANPFGAEVGSVGAGLAAQLLSSVASVVTAPLVLVPFVLAVAVHPAWSVVATGTGLGLGTAGVVLGVRFAGDLYDARSGRLLSAVV</sequence>
<feature type="transmembrane region" description="Helical" evidence="1">
    <location>
        <begin position="172"/>
        <end position="192"/>
    </location>
</feature>
<name>A0AA96FC59_9MICO</name>
<dbReference type="KEGG" id="dcp:RN607_03760"/>
<feature type="transmembrane region" description="Helical" evidence="1">
    <location>
        <begin position="21"/>
        <end position="44"/>
    </location>
</feature>
<protein>
    <recommendedName>
        <fullName evidence="3">ABC-2 type transport system permease protein</fullName>
    </recommendedName>
</protein>
<evidence type="ECO:0008006" key="3">
    <source>
        <dbReference type="Google" id="ProtNLM"/>
    </source>
</evidence>
<proteinExistence type="predicted"/>
<gene>
    <name evidence="2" type="ORF">RN607_03760</name>
</gene>
<keyword evidence="1" id="KW-1133">Transmembrane helix</keyword>
<keyword evidence="1" id="KW-0812">Transmembrane</keyword>
<evidence type="ECO:0000313" key="2">
    <source>
        <dbReference type="EMBL" id="WNM28131.1"/>
    </source>
</evidence>
<reference evidence="2" key="1">
    <citation type="submission" date="2023-09" db="EMBL/GenBank/DDBJ databases">
        <title>Demequina sp. a novel bacteria isolated from Capsicum annuum.</title>
        <authorList>
            <person name="Humaira Z."/>
            <person name="Lee J."/>
            <person name="Cho D."/>
        </authorList>
    </citation>
    <scope>NUCLEOTIDE SEQUENCE</scope>
    <source>
        <strain evidence="2">PMTSA13</strain>
    </source>
</reference>
<feature type="transmembrane region" description="Helical" evidence="1">
    <location>
        <begin position="102"/>
        <end position="126"/>
    </location>
</feature>
<feature type="transmembrane region" description="Helical" evidence="1">
    <location>
        <begin position="407"/>
        <end position="426"/>
    </location>
</feature>
<evidence type="ECO:0000256" key="1">
    <source>
        <dbReference type="SAM" id="Phobius"/>
    </source>
</evidence>
<feature type="transmembrane region" description="Helical" evidence="1">
    <location>
        <begin position="59"/>
        <end position="81"/>
    </location>
</feature>
<feature type="transmembrane region" description="Helical" evidence="1">
    <location>
        <begin position="204"/>
        <end position="222"/>
    </location>
</feature>
<feature type="transmembrane region" description="Helical" evidence="1">
    <location>
        <begin position="480"/>
        <end position="504"/>
    </location>
</feature>
<feature type="transmembrane region" description="Helical" evidence="1">
    <location>
        <begin position="432"/>
        <end position="459"/>
    </location>
</feature>
<accession>A0AA96FC59</accession>
<feature type="transmembrane region" description="Helical" evidence="1">
    <location>
        <begin position="510"/>
        <end position="534"/>
    </location>
</feature>